<reference evidence="10" key="1">
    <citation type="journal article" date="2017" name="Genome Announc.">
        <title>Whole-Genome Sequence of Photobacterium damselae subsp. piscicida Strain 91-197, Isolated from Hybrid Striped Bass (Morone sp.) in the United States.</title>
        <authorList>
            <person name="Teru Y."/>
            <person name="Hikima J."/>
            <person name="Kono T."/>
            <person name="Sakai M."/>
            <person name="Takano T."/>
            <person name="Hawke J.P."/>
            <person name="Takeyama H."/>
            <person name="Aoki T."/>
        </authorList>
    </citation>
    <scope>NUCLEOTIDE SEQUENCE</scope>
    <source>
        <strain evidence="10">91-197</strain>
    </source>
</reference>
<keyword evidence="6 8" id="KW-1133">Transmembrane helix</keyword>
<organism evidence="10 12">
    <name type="scientific">Photobacterium damsela subsp. piscicida</name>
    <name type="common">Pasteurella piscicida</name>
    <dbReference type="NCBI Taxonomy" id="38294"/>
    <lineage>
        <taxon>Bacteria</taxon>
        <taxon>Pseudomonadati</taxon>
        <taxon>Pseudomonadota</taxon>
        <taxon>Gammaproteobacteria</taxon>
        <taxon>Vibrionales</taxon>
        <taxon>Vibrionaceae</taxon>
        <taxon>Photobacterium</taxon>
    </lineage>
</organism>
<evidence type="ECO:0000256" key="8">
    <source>
        <dbReference type="RuleBase" id="RU365088"/>
    </source>
</evidence>
<dbReference type="InterPro" id="IPR020846">
    <property type="entry name" value="MFS_dom"/>
</dbReference>
<sequence length="400" mass="42930">MSQPSSLKNTRLVALMVLLVLFSPLAIDIYLPALPAMAETFSVTGTQVQDTVTWFMVSLGLGQLLAGPLADRFGRRPIALGGVVIYAISALVAYGAQTLDLLLLARLCQGFGACATSVAAFAAVRDSFGAEKSGRMISYLNGAICFIPALAPLLGTWLTHHFGWRSNFSFMAGFAIIAGTLLWVLFKETRPADTQTSGALISWSRYFSVLREPVFLFHAILCMLAMAVILAYVTSAPVWLMMKQGQTMNQFTFWFGLNAALNIAACMLAPKVMDKLGSRATLQIGLIILLLAGGAMLVMANIMQPWAFMVPIFVSSFGFAFVLGSAAGKALAPFGDRAGTAAALLGLFQMSGAGAMVSLTQRLDLTPPYLMTLQMWLLIPGLLILVSKLGRRWHAAPSLN</sequence>
<dbReference type="EMBL" id="AP018045">
    <property type="protein sequence ID" value="BAX54566.1"/>
    <property type="molecule type" value="Genomic_DNA"/>
</dbReference>
<evidence type="ECO:0000256" key="6">
    <source>
        <dbReference type="ARBA" id="ARBA00022989"/>
    </source>
</evidence>
<comment type="similarity">
    <text evidence="2 8">Belongs to the major facilitator superfamily. Bcr/CmlA family.</text>
</comment>
<dbReference type="GO" id="GO:0042910">
    <property type="term" value="F:xenobiotic transmembrane transporter activity"/>
    <property type="evidence" value="ECO:0007669"/>
    <property type="project" value="InterPro"/>
</dbReference>
<keyword evidence="7 8" id="KW-0472">Membrane</keyword>
<dbReference type="PANTHER" id="PTHR43124:SF3">
    <property type="entry name" value="CHLORAMPHENICOL EFFLUX PUMP RV0191"/>
    <property type="match status" value="1"/>
</dbReference>
<feature type="transmembrane region" description="Helical" evidence="8">
    <location>
        <begin position="369"/>
        <end position="386"/>
    </location>
</feature>
<feature type="transmembrane region" description="Helical" evidence="8">
    <location>
        <begin position="251"/>
        <end position="269"/>
    </location>
</feature>
<evidence type="ECO:0000256" key="2">
    <source>
        <dbReference type="ARBA" id="ARBA00006236"/>
    </source>
</evidence>
<feature type="transmembrane region" description="Helical" evidence="8">
    <location>
        <begin position="51"/>
        <end position="70"/>
    </location>
</feature>
<dbReference type="Gene3D" id="1.20.1720.10">
    <property type="entry name" value="Multidrug resistance protein D"/>
    <property type="match status" value="1"/>
</dbReference>
<evidence type="ECO:0000313" key="12">
    <source>
        <dbReference type="Proteomes" id="UP000218676"/>
    </source>
</evidence>
<dbReference type="PROSITE" id="PS50850">
    <property type="entry name" value="MFS"/>
    <property type="match status" value="1"/>
</dbReference>
<dbReference type="EMBL" id="CP061854">
    <property type="protein sequence ID" value="QOD56582.1"/>
    <property type="molecule type" value="Genomic_DNA"/>
</dbReference>
<evidence type="ECO:0000313" key="11">
    <source>
        <dbReference type="EMBL" id="QOD56582.1"/>
    </source>
</evidence>
<dbReference type="RefSeq" id="WP_065171785.1">
    <property type="nucleotide sequence ID" value="NZ_AP018045.1"/>
</dbReference>
<evidence type="ECO:0000256" key="5">
    <source>
        <dbReference type="ARBA" id="ARBA00022692"/>
    </source>
</evidence>
<name>A0A1V1V7I5_PHODP</name>
<reference evidence="12" key="2">
    <citation type="submission" date="2017-05" db="EMBL/GenBank/DDBJ databases">
        <title>Whole genome sequence of fish pathogenic bacteria, Photobacterium damselae subsp. piscicida, strain 91-197, isolated from hybrid striped bass (Morone sp.) in USA.</title>
        <authorList>
            <person name="Teru Y."/>
            <person name="Hikima J."/>
            <person name="Kono T."/>
            <person name="Sakai M."/>
            <person name="Takano T."/>
            <person name="Hawke J.P."/>
            <person name="Takeyama H."/>
            <person name="Aoki T."/>
        </authorList>
    </citation>
    <scope>NUCLEOTIDE SEQUENCE [LARGE SCALE GENOMIC DNA]</scope>
    <source>
        <strain evidence="12">91-197</strain>
    </source>
</reference>
<dbReference type="InterPro" id="IPR050189">
    <property type="entry name" value="MFS_Efflux_Transporters"/>
</dbReference>
<dbReference type="InterPro" id="IPR036259">
    <property type="entry name" value="MFS_trans_sf"/>
</dbReference>
<keyword evidence="4" id="KW-1003">Cell membrane</keyword>
<keyword evidence="3 8" id="KW-0813">Transport</keyword>
<dbReference type="AlphaFoldDB" id="A0A1V1V7I5"/>
<feature type="transmembrane region" description="Helical" evidence="8">
    <location>
        <begin position="167"/>
        <end position="186"/>
    </location>
</feature>
<feature type="transmembrane region" description="Helical" evidence="8">
    <location>
        <begin position="12"/>
        <end position="31"/>
    </location>
</feature>
<dbReference type="PANTHER" id="PTHR43124">
    <property type="entry name" value="PURINE EFFLUX PUMP PBUE"/>
    <property type="match status" value="1"/>
</dbReference>
<dbReference type="InterPro" id="IPR005829">
    <property type="entry name" value="Sugar_transporter_CS"/>
</dbReference>
<dbReference type="SUPFAM" id="SSF103473">
    <property type="entry name" value="MFS general substrate transporter"/>
    <property type="match status" value="1"/>
</dbReference>
<dbReference type="NCBIfam" id="TIGR00710">
    <property type="entry name" value="efflux_Bcr_CflA"/>
    <property type="match status" value="1"/>
</dbReference>
<evidence type="ECO:0000256" key="3">
    <source>
        <dbReference type="ARBA" id="ARBA00022448"/>
    </source>
</evidence>
<proteinExistence type="inferred from homology"/>
<feature type="transmembrane region" description="Helical" evidence="8">
    <location>
        <begin position="77"/>
        <end position="97"/>
    </location>
</feature>
<keyword evidence="8" id="KW-0997">Cell inner membrane</keyword>
<accession>A0A1V1V7I5</accession>
<feature type="transmembrane region" description="Helical" evidence="8">
    <location>
        <begin position="103"/>
        <end position="124"/>
    </location>
</feature>
<dbReference type="InterPro" id="IPR004812">
    <property type="entry name" value="Efflux_drug-R_Bcr/CmlA"/>
</dbReference>
<dbReference type="GO" id="GO:1990961">
    <property type="term" value="P:xenobiotic detoxification by transmembrane export across the plasma membrane"/>
    <property type="evidence" value="ECO:0007669"/>
    <property type="project" value="InterPro"/>
</dbReference>
<comment type="subcellular location">
    <subcellularLocation>
        <location evidence="8">Cell inner membrane</location>
        <topology evidence="8">Multi-pass membrane protein</topology>
    </subcellularLocation>
    <subcellularLocation>
        <location evidence="1">Cell membrane</location>
        <topology evidence="1">Multi-pass membrane protein</topology>
    </subcellularLocation>
</comment>
<evidence type="ECO:0000256" key="1">
    <source>
        <dbReference type="ARBA" id="ARBA00004651"/>
    </source>
</evidence>
<dbReference type="GO" id="GO:0005886">
    <property type="term" value="C:plasma membrane"/>
    <property type="evidence" value="ECO:0007669"/>
    <property type="project" value="UniProtKB-SubCell"/>
</dbReference>
<feature type="domain" description="Major facilitator superfamily (MFS) profile" evidence="9">
    <location>
        <begin position="12"/>
        <end position="392"/>
    </location>
</feature>
<evidence type="ECO:0000256" key="7">
    <source>
        <dbReference type="ARBA" id="ARBA00023136"/>
    </source>
</evidence>
<reference evidence="11 13" key="3">
    <citation type="submission" date="2020-09" db="EMBL/GenBank/DDBJ databases">
        <title>Complete, closed and curated genome sequences of Photobacterium damselae subsp. piscicida isolates from Australia indicate localised evolution and additional plasmid-borne pathogenicity mechanisms.</title>
        <authorList>
            <person name="Baseggio L."/>
            <person name="Silayeva O."/>
            <person name="Buller N."/>
            <person name="Landos M."/>
            <person name="Engelstaedter J."/>
            <person name="Barnes A.C."/>
        </authorList>
    </citation>
    <scope>NUCLEOTIDE SEQUENCE [LARGE SCALE GENOMIC DNA]</scope>
    <source>
        <strain evidence="11 13">AS-16-0540-1</strain>
    </source>
</reference>
<dbReference type="Proteomes" id="UP000516656">
    <property type="component" value="Chromosome 1"/>
</dbReference>
<feature type="transmembrane region" description="Helical" evidence="8">
    <location>
        <begin position="214"/>
        <end position="239"/>
    </location>
</feature>
<keyword evidence="5 8" id="KW-0812">Transmembrane</keyword>
<feature type="transmembrane region" description="Helical" evidence="8">
    <location>
        <begin position="306"/>
        <end position="326"/>
    </location>
</feature>
<evidence type="ECO:0000313" key="10">
    <source>
        <dbReference type="EMBL" id="BAX54566.1"/>
    </source>
</evidence>
<feature type="transmembrane region" description="Helical" evidence="8">
    <location>
        <begin position="136"/>
        <end position="155"/>
    </location>
</feature>
<dbReference type="PROSITE" id="PS00216">
    <property type="entry name" value="SUGAR_TRANSPORT_1"/>
    <property type="match status" value="1"/>
</dbReference>
<feature type="transmembrane region" description="Helical" evidence="8">
    <location>
        <begin position="281"/>
        <end position="300"/>
    </location>
</feature>
<protein>
    <recommendedName>
        <fullName evidence="8">Bcr/CflA family efflux transporter</fullName>
    </recommendedName>
</protein>
<dbReference type="CDD" id="cd17320">
    <property type="entry name" value="MFS_MdfA_MDR_like"/>
    <property type="match status" value="1"/>
</dbReference>
<evidence type="ECO:0000256" key="4">
    <source>
        <dbReference type="ARBA" id="ARBA00022475"/>
    </source>
</evidence>
<feature type="transmembrane region" description="Helical" evidence="8">
    <location>
        <begin position="338"/>
        <end position="357"/>
    </location>
</feature>
<dbReference type="InterPro" id="IPR011701">
    <property type="entry name" value="MFS"/>
</dbReference>
<dbReference type="Proteomes" id="UP000218676">
    <property type="component" value="Chromosome 1"/>
</dbReference>
<dbReference type="Pfam" id="PF07690">
    <property type="entry name" value="MFS_1"/>
    <property type="match status" value="1"/>
</dbReference>
<gene>
    <name evidence="11" type="ORF">IC627_00295</name>
    <name evidence="10" type="ORF">PDPUS_1_03192</name>
</gene>
<evidence type="ECO:0000259" key="9">
    <source>
        <dbReference type="PROSITE" id="PS50850"/>
    </source>
</evidence>
<evidence type="ECO:0000313" key="13">
    <source>
        <dbReference type="Proteomes" id="UP000516656"/>
    </source>
</evidence>